<evidence type="ECO:0000259" key="14">
    <source>
        <dbReference type="PROSITE" id="PS50262"/>
    </source>
</evidence>
<feature type="transmembrane region" description="Helical" evidence="13">
    <location>
        <begin position="67"/>
        <end position="87"/>
    </location>
</feature>
<evidence type="ECO:0000313" key="16">
    <source>
        <dbReference type="Proteomes" id="UP000694421"/>
    </source>
</evidence>
<evidence type="ECO:0000256" key="4">
    <source>
        <dbReference type="ARBA" id="ARBA00022692"/>
    </source>
</evidence>
<keyword evidence="8" id="KW-1015">Disulfide bond</keyword>
<dbReference type="AlphaFoldDB" id="A0A8D0BUB5"/>
<keyword evidence="5 13" id="KW-1133">Transmembrane helix</keyword>
<evidence type="ECO:0000256" key="9">
    <source>
        <dbReference type="ARBA" id="ARBA00023170"/>
    </source>
</evidence>
<feature type="transmembrane region" description="Helical" evidence="13">
    <location>
        <begin position="107"/>
        <end position="124"/>
    </location>
</feature>
<accession>A0A8D0BUB5</accession>
<dbReference type="InterPro" id="IPR017452">
    <property type="entry name" value="GPCR_Rhodpsn_7TM"/>
</dbReference>
<dbReference type="PANTHER" id="PTHR10489">
    <property type="entry name" value="CELL ADHESION MOLECULE"/>
    <property type="match status" value="1"/>
</dbReference>
<dbReference type="PRINTS" id="PR01105">
    <property type="entry name" value="CXCCHMKINER6"/>
</dbReference>
<evidence type="ECO:0000256" key="1">
    <source>
        <dbReference type="ARBA" id="ARBA00004651"/>
    </source>
</evidence>
<dbReference type="GO" id="GO:0006954">
    <property type="term" value="P:inflammatory response"/>
    <property type="evidence" value="ECO:0007669"/>
    <property type="project" value="InterPro"/>
</dbReference>
<feature type="domain" description="G-protein coupled receptors family 1 profile" evidence="14">
    <location>
        <begin position="47"/>
        <end position="289"/>
    </location>
</feature>
<proteinExistence type="inferred from homology"/>
<dbReference type="PROSITE" id="PS00237">
    <property type="entry name" value="G_PROTEIN_RECEP_F1_1"/>
    <property type="match status" value="1"/>
</dbReference>
<evidence type="ECO:0000256" key="5">
    <source>
        <dbReference type="ARBA" id="ARBA00022989"/>
    </source>
</evidence>
<evidence type="ECO:0000256" key="13">
    <source>
        <dbReference type="SAM" id="Phobius"/>
    </source>
</evidence>
<name>A0A8D0BUB5_SALMN</name>
<dbReference type="Gene3D" id="1.20.1070.10">
    <property type="entry name" value="Rhodopsin 7-helix transmembrane proteins"/>
    <property type="match status" value="1"/>
</dbReference>
<evidence type="ECO:0000256" key="10">
    <source>
        <dbReference type="ARBA" id="ARBA00023180"/>
    </source>
</evidence>
<dbReference type="PANTHER" id="PTHR10489:SF705">
    <property type="entry name" value="C-X-C CHEMOKINE RECEPTOR TYPE 6"/>
    <property type="match status" value="1"/>
</dbReference>
<evidence type="ECO:0000256" key="12">
    <source>
        <dbReference type="RuleBase" id="RU000688"/>
    </source>
</evidence>
<reference evidence="15" key="1">
    <citation type="submission" date="2025-08" db="UniProtKB">
        <authorList>
            <consortium name="Ensembl"/>
        </authorList>
    </citation>
    <scope>IDENTIFICATION</scope>
</reference>
<dbReference type="GO" id="GO:0006955">
    <property type="term" value="P:immune response"/>
    <property type="evidence" value="ECO:0007669"/>
    <property type="project" value="TreeGrafter"/>
</dbReference>
<evidence type="ECO:0000256" key="7">
    <source>
        <dbReference type="ARBA" id="ARBA00023136"/>
    </source>
</evidence>
<dbReference type="GO" id="GO:0007204">
    <property type="term" value="P:positive regulation of cytosolic calcium ion concentration"/>
    <property type="evidence" value="ECO:0007669"/>
    <property type="project" value="TreeGrafter"/>
</dbReference>
<dbReference type="GO" id="GO:0016493">
    <property type="term" value="F:C-C chemokine receptor activity"/>
    <property type="evidence" value="ECO:0007669"/>
    <property type="project" value="TreeGrafter"/>
</dbReference>
<dbReference type="PRINTS" id="PR00657">
    <property type="entry name" value="CCCHEMOKINER"/>
</dbReference>
<dbReference type="InterPro" id="IPR002235">
    <property type="entry name" value="Chemokine_CXCR6"/>
</dbReference>
<dbReference type="OMA" id="YASIHEW"/>
<evidence type="ECO:0000313" key="15">
    <source>
        <dbReference type="Ensembl" id="ENSSMRP00000013019.1"/>
    </source>
</evidence>
<dbReference type="GeneTree" id="ENSGT01030000234667"/>
<dbReference type="InterPro" id="IPR050119">
    <property type="entry name" value="CCR1-9-like"/>
</dbReference>
<dbReference type="GO" id="GO:0060326">
    <property type="term" value="P:cell chemotaxis"/>
    <property type="evidence" value="ECO:0007669"/>
    <property type="project" value="TreeGrafter"/>
</dbReference>
<keyword evidence="9 12" id="KW-0675">Receptor</keyword>
<evidence type="ECO:0000256" key="6">
    <source>
        <dbReference type="ARBA" id="ARBA00023040"/>
    </source>
</evidence>
<dbReference type="GO" id="GO:0019722">
    <property type="term" value="P:calcium-mediated signaling"/>
    <property type="evidence" value="ECO:0007669"/>
    <property type="project" value="TreeGrafter"/>
</dbReference>
<keyword evidence="4 12" id="KW-0812">Transmembrane</keyword>
<evidence type="ECO:0000256" key="2">
    <source>
        <dbReference type="ARBA" id="ARBA00019717"/>
    </source>
</evidence>
<dbReference type="GO" id="GO:0016494">
    <property type="term" value="F:C-X-C chemokine receptor activity"/>
    <property type="evidence" value="ECO:0007669"/>
    <property type="project" value="InterPro"/>
</dbReference>
<keyword evidence="16" id="KW-1185">Reference proteome</keyword>
<reference evidence="15" key="2">
    <citation type="submission" date="2025-09" db="UniProtKB">
        <authorList>
            <consortium name="Ensembl"/>
        </authorList>
    </citation>
    <scope>IDENTIFICATION</scope>
</reference>
<feature type="transmembrane region" description="Helical" evidence="13">
    <location>
        <begin position="231"/>
        <end position="248"/>
    </location>
</feature>
<organism evidence="15 16">
    <name type="scientific">Salvator merianae</name>
    <name type="common">Argentine black and white tegu</name>
    <name type="synonym">Tupinambis merianae</name>
    <dbReference type="NCBI Taxonomy" id="96440"/>
    <lineage>
        <taxon>Eukaryota</taxon>
        <taxon>Metazoa</taxon>
        <taxon>Chordata</taxon>
        <taxon>Craniata</taxon>
        <taxon>Vertebrata</taxon>
        <taxon>Euteleostomi</taxon>
        <taxon>Lepidosauria</taxon>
        <taxon>Squamata</taxon>
        <taxon>Bifurcata</taxon>
        <taxon>Unidentata</taxon>
        <taxon>Episquamata</taxon>
        <taxon>Laterata</taxon>
        <taxon>Teiioidea</taxon>
        <taxon>Teiidae</taxon>
        <taxon>Salvator</taxon>
    </lineage>
</organism>
<evidence type="ECO:0000256" key="11">
    <source>
        <dbReference type="ARBA" id="ARBA00023224"/>
    </source>
</evidence>
<feature type="transmembrane region" description="Helical" evidence="13">
    <location>
        <begin position="31"/>
        <end position="58"/>
    </location>
</feature>
<feature type="transmembrane region" description="Helical" evidence="13">
    <location>
        <begin position="268"/>
        <end position="292"/>
    </location>
</feature>
<dbReference type="GO" id="GO:0019957">
    <property type="term" value="F:C-C chemokine binding"/>
    <property type="evidence" value="ECO:0007669"/>
    <property type="project" value="TreeGrafter"/>
</dbReference>
<evidence type="ECO:0000256" key="8">
    <source>
        <dbReference type="ARBA" id="ARBA00023157"/>
    </source>
</evidence>
<dbReference type="Proteomes" id="UP000694421">
    <property type="component" value="Unplaced"/>
</dbReference>
<dbReference type="InterPro" id="IPR000355">
    <property type="entry name" value="Chemokine_rcpt"/>
</dbReference>
<dbReference type="PRINTS" id="PR00237">
    <property type="entry name" value="GPCRRHODOPSN"/>
</dbReference>
<keyword evidence="11 12" id="KW-0807">Transducer</keyword>
<dbReference type="InterPro" id="IPR000276">
    <property type="entry name" value="GPCR_Rhodpsn"/>
</dbReference>
<keyword evidence="10" id="KW-0325">Glycoprotein</keyword>
<dbReference type="Pfam" id="PF00001">
    <property type="entry name" value="7tm_1"/>
    <property type="match status" value="1"/>
</dbReference>
<dbReference type="PROSITE" id="PS50262">
    <property type="entry name" value="G_PROTEIN_RECEP_F1_2"/>
    <property type="match status" value="1"/>
</dbReference>
<dbReference type="Ensembl" id="ENSSMRT00000015163.1">
    <property type="protein sequence ID" value="ENSSMRP00000013019.1"/>
    <property type="gene ID" value="ENSSMRG00000010144.1"/>
</dbReference>
<comment type="similarity">
    <text evidence="12">Belongs to the G-protein coupled receptor 1 family.</text>
</comment>
<keyword evidence="7 13" id="KW-0472">Membrane</keyword>
<dbReference type="GO" id="GO:0009897">
    <property type="term" value="C:external side of plasma membrane"/>
    <property type="evidence" value="ECO:0007669"/>
    <property type="project" value="TreeGrafter"/>
</dbReference>
<feature type="transmembrane region" description="Helical" evidence="13">
    <location>
        <begin position="198"/>
        <end position="219"/>
    </location>
</feature>
<keyword evidence="6 12" id="KW-0297">G-protein coupled receptor</keyword>
<sequence length="343" mass="39373">MSTENPEYLEYIETLSNEDHKHEALSAFCRIFLVSMYSFACIIGVSGNTLVLIIFIFYEKVKVPTDVFLVSLAIADLCFLCTLPFWAYSAADEWIFSTLACKTIRGLYMLNLYGSMLTLTVVTIDRYFVVVQATKAYLSQARRTVCVKLVCISVWLISLAVSLPQFLFSSQTQLDKKVCQADYSSDSLELFTEVIQMALGYFCPMLVMIICYSIIVKTLLSAKGFHKYKSLKIIFAVVATFIFMQTPYNLLKFIRVIHKRVILDDRFLYALIITEAIAYFHSCLNPVLYFFIGAKFRKNLAKILKKFGWAKHQQNTKQWQTTEDDSKTFSATRNPEITSMHTL</sequence>
<keyword evidence="3" id="KW-1003">Cell membrane</keyword>
<feature type="transmembrane region" description="Helical" evidence="13">
    <location>
        <begin position="145"/>
        <end position="168"/>
    </location>
</feature>
<comment type="subcellular location">
    <subcellularLocation>
        <location evidence="1">Cell membrane</location>
        <topology evidence="1">Multi-pass membrane protein</topology>
    </subcellularLocation>
</comment>
<evidence type="ECO:0000256" key="3">
    <source>
        <dbReference type="ARBA" id="ARBA00022475"/>
    </source>
</evidence>
<dbReference type="GO" id="GO:0015026">
    <property type="term" value="F:coreceptor activity"/>
    <property type="evidence" value="ECO:0007669"/>
    <property type="project" value="InterPro"/>
</dbReference>
<protein>
    <recommendedName>
        <fullName evidence="2">C-X-C chemokine receptor type 6</fullName>
    </recommendedName>
</protein>
<dbReference type="SUPFAM" id="SSF81321">
    <property type="entry name" value="Family A G protein-coupled receptor-like"/>
    <property type="match status" value="1"/>
</dbReference>